<dbReference type="Proteomes" id="UP000582659">
    <property type="component" value="Unassembled WGS sequence"/>
</dbReference>
<dbReference type="EMBL" id="CAJFCV020000003">
    <property type="protein sequence ID" value="CAG9111935.1"/>
    <property type="molecule type" value="Genomic_DNA"/>
</dbReference>
<dbReference type="EMBL" id="CAJFDI010000003">
    <property type="protein sequence ID" value="CAD5223230.1"/>
    <property type="molecule type" value="Genomic_DNA"/>
</dbReference>
<dbReference type="Proteomes" id="UP000659654">
    <property type="component" value="Unassembled WGS sequence"/>
</dbReference>
<reference evidence="1" key="1">
    <citation type="submission" date="2020-09" db="EMBL/GenBank/DDBJ databases">
        <authorList>
            <person name="Kikuchi T."/>
        </authorList>
    </citation>
    <scope>NUCLEOTIDE SEQUENCE</scope>
    <source>
        <strain evidence="1">Ka4C1</strain>
    </source>
</reference>
<evidence type="ECO:0000313" key="1">
    <source>
        <dbReference type="EMBL" id="CAD5223230.1"/>
    </source>
</evidence>
<keyword evidence="2" id="KW-1185">Reference proteome</keyword>
<evidence type="ECO:0000313" key="2">
    <source>
        <dbReference type="Proteomes" id="UP000659654"/>
    </source>
</evidence>
<sequence>MSRLDAIAPQIARRGLREATAAATAFNRSLRLATKPERTPQSTEPRIWKERKIIVGKSQPERAVGRQRVWTIGIHRVCWPGWKKYLILATTKVLRELRPSLGTKVRKNAST</sequence>
<protein>
    <submittedName>
        <fullName evidence="1">(pine wood nematode) hypothetical protein</fullName>
    </submittedName>
</protein>
<name>A0A7I8WFQ5_BURXY</name>
<gene>
    <name evidence="1" type="ORF">BXYJ_LOCUS7875</name>
</gene>
<comment type="caution">
    <text evidence="1">The sequence shown here is derived from an EMBL/GenBank/DDBJ whole genome shotgun (WGS) entry which is preliminary data.</text>
</comment>
<dbReference type="AlphaFoldDB" id="A0A7I8WFQ5"/>
<proteinExistence type="predicted"/>
<accession>A0A7I8WFQ5</accession>
<organism evidence="1 2">
    <name type="scientific">Bursaphelenchus xylophilus</name>
    <name type="common">Pinewood nematode worm</name>
    <name type="synonym">Aphelenchoides xylophilus</name>
    <dbReference type="NCBI Taxonomy" id="6326"/>
    <lineage>
        <taxon>Eukaryota</taxon>
        <taxon>Metazoa</taxon>
        <taxon>Ecdysozoa</taxon>
        <taxon>Nematoda</taxon>
        <taxon>Chromadorea</taxon>
        <taxon>Rhabditida</taxon>
        <taxon>Tylenchina</taxon>
        <taxon>Tylenchomorpha</taxon>
        <taxon>Aphelenchoidea</taxon>
        <taxon>Aphelenchoididae</taxon>
        <taxon>Bursaphelenchus</taxon>
    </lineage>
</organism>